<dbReference type="PROSITE" id="PS50928">
    <property type="entry name" value="ABC_TM1"/>
    <property type="match status" value="1"/>
</dbReference>
<comment type="similarity">
    <text evidence="6">Belongs to the binding-protein-dependent transport system permease family.</text>
</comment>
<evidence type="ECO:0000256" key="4">
    <source>
        <dbReference type="ARBA" id="ARBA00022989"/>
    </source>
</evidence>
<reference evidence="8" key="2">
    <citation type="submission" date="2020-09" db="EMBL/GenBank/DDBJ databases">
        <authorList>
            <person name="Sun Q."/>
            <person name="Zhou Y."/>
        </authorList>
    </citation>
    <scope>NUCLEOTIDE SEQUENCE</scope>
    <source>
        <strain evidence="8">CGMCC 1.15178</strain>
    </source>
</reference>
<evidence type="ECO:0000256" key="6">
    <source>
        <dbReference type="RuleBase" id="RU363032"/>
    </source>
</evidence>
<evidence type="ECO:0000256" key="1">
    <source>
        <dbReference type="ARBA" id="ARBA00004141"/>
    </source>
</evidence>
<dbReference type="PANTHER" id="PTHR43496">
    <property type="entry name" value="PROTEIN LPLB"/>
    <property type="match status" value="1"/>
</dbReference>
<dbReference type="Pfam" id="PF00528">
    <property type="entry name" value="BPD_transp_1"/>
    <property type="match status" value="1"/>
</dbReference>
<sequence length="307" mass="34868">MQTAYWRRTWKSYKRYKFLFILLAPALIWYVVFAYGPLYGIQLAFKDFIINKGINGSPWVGLKHFQSMISGAQDFHLIIRNTIVLSLYHLIFGFPAPIILALLLNEVRGEIFKRISQTLSYLPHFLSWVVVAGFMFTVLSPSSGIVNMIIGWFGIEPIYFVGQAAYFRFTLVMSAIWKEIGWGAIIYLAALAGINPQMYEAAVVDGASRFKQLLYITLPSLIPVISIMFILRIGHILDAGFDQVLNMYTPATYRVADILDTYVYRVGLEQMQFSFATAVGLFKNVIAFALVLFTNYIVKRSGQEGLV</sequence>
<accession>A0A916YNA8</accession>
<dbReference type="InterPro" id="IPR000515">
    <property type="entry name" value="MetI-like"/>
</dbReference>
<keyword evidence="5 6" id="KW-0472">Membrane</keyword>
<comment type="caution">
    <text evidence="8">The sequence shown here is derived from an EMBL/GenBank/DDBJ whole genome shotgun (WGS) entry which is preliminary data.</text>
</comment>
<feature type="transmembrane region" description="Helical" evidence="6">
    <location>
        <begin position="83"/>
        <end position="104"/>
    </location>
</feature>
<protein>
    <submittedName>
        <fullName evidence="8">Sugar ABC transporter permease</fullName>
    </submittedName>
</protein>
<dbReference type="InterPro" id="IPR035906">
    <property type="entry name" value="MetI-like_sf"/>
</dbReference>
<feature type="domain" description="ABC transmembrane type-1" evidence="7">
    <location>
        <begin position="79"/>
        <end position="294"/>
    </location>
</feature>
<dbReference type="AlphaFoldDB" id="A0A916YNA8"/>
<gene>
    <name evidence="8" type="ORF">GCM10010911_08850</name>
</gene>
<dbReference type="Proteomes" id="UP000612456">
    <property type="component" value="Unassembled WGS sequence"/>
</dbReference>
<dbReference type="EMBL" id="BMHP01000001">
    <property type="protein sequence ID" value="GGD53512.1"/>
    <property type="molecule type" value="Genomic_DNA"/>
</dbReference>
<feature type="transmembrane region" description="Helical" evidence="6">
    <location>
        <begin position="125"/>
        <end position="153"/>
    </location>
</feature>
<name>A0A916YNA8_9BACL</name>
<dbReference type="RefSeq" id="WP_188989472.1">
    <property type="nucleotide sequence ID" value="NZ_BMHP01000001.1"/>
</dbReference>
<dbReference type="SUPFAM" id="SSF161098">
    <property type="entry name" value="MetI-like"/>
    <property type="match status" value="1"/>
</dbReference>
<dbReference type="GO" id="GO:0005886">
    <property type="term" value="C:plasma membrane"/>
    <property type="evidence" value="ECO:0007669"/>
    <property type="project" value="UniProtKB-SubCell"/>
</dbReference>
<dbReference type="CDD" id="cd06261">
    <property type="entry name" value="TM_PBP2"/>
    <property type="match status" value="1"/>
</dbReference>
<feature type="transmembrane region" description="Helical" evidence="6">
    <location>
        <begin position="165"/>
        <end position="192"/>
    </location>
</feature>
<evidence type="ECO:0000259" key="7">
    <source>
        <dbReference type="PROSITE" id="PS50928"/>
    </source>
</evidence>
<keyword evidence="9" id="KW-1185">Reference proteome</keyword>
<evidence type="ECO:0000256" key="2">
    <source>
        <dbReference type="ARBA" id="ARBA00022448"/>
    </source>
</evidence>
<comment type="subcellular location">
    <subcellularLocation>
        <location evidence="6">Cell membrane</location>
        <topology evidence="6">Multi-pass membrane protein</topology>
    </subcellularLocation>
    <subcellularLocation>
        <location evidence="1">Membrane</location>
        <topology evidence="1">Multi-pass membrane protein</topology>
    </subcellularLocation>
</comment>
<keyword evidence="4 6" id="KW-1133">Transmembrane helix</keyword>
<reference evidence="8" key="1">
    <citation type="journal article" date="2014" name="Int. J. Syst. Evol. Microbiol.">
        <title>Complete genome sequence of Corynebacterium casei LMG S-19264T (=DSM 44701T), isolated from a smear-ripened cheese.</title>
        <authorList>
            <consortium name="US DOE Joint Genome Institute (JGI-PGF)"/>
            <person name="Walter F."/>
            <person name="Albersmeier A."/>
            <person name="Kalinowski J."/>
            <person name="Ruckert C."/>
        </authorList>
    </citation>
    <scope>NUCLEOTIDE SEQUENCE</scope>
    <source>
        <strain evidence="8">CGMCC 1.15178</strain>
    </source>
</reference>
<evidence type="ECO:0000256" key="5">
    <source>
        <dbReference type="ARBA" id="ARBA00023136"/>
    </source>
</evidence>
<dbReference type="PANTHER" id="PTHR43496:SF1">
    <property type="entry name" value="POLYGALACTURONAN_RHAMNOGALACTURONAN TRANSPORT SYSTEM PERMEASE PROTEIN YTEP"/>
    <property type="match status" value="1"/>
</dbReference>
<proteinExistence type="inferred from homology"/>
<keyword evidence="2 6" id="KW-0813">Transport</keyword>
<keyword evidence="3 6" id="KW-0812">Transmembrane</keyword>
<feature type="transmembrane region" description="Helical" evidence="6">
    <location>
        <begin position="213"/>
        <end position="237"/>
    </location>
</feature>
<evidence type="ECO:0000313" key="8">
    <source>
        <dbReference type="EMBL" id="GGD53512.1"/>
    </source>
</evidence>
<dbReference type="GO" id="GO:0055085">
    <property type="term" value="P:transmembrane transport"/>
    <property type="evidence" value="ECO:0007669"/>
    <property type="project" value="InterPro"/>
</dbReference>
<organism evidence="8 9">
    <name type="scientific">Paenibacillus nasutitermitis</name>
    <dbReference type="NCBI Taxonomy" id="1652958"/>
    <lineage>
        <taxon>Bacteria</taxon>
        <taxon>Bacillati</taxon>
        <taxon>Bacillota</taxon>
        <taxon>Bacilli</taxon>
        <taxon>Bacillales</taxon>
        <taxon>Paenibacillaceae</taxon>
        <taxon>Paenibacillus</taxon>
    </lineage>
</organism>
<dbReference type="Gene3D" id="1.10.3720.10">
    <property type="entry name" value="MetI-like"/>
    <property type="match status" value="1"/>
</dbReference>
<evidence type="ECO:0000256" key="3">
    <source>
        <dbReference type="ARBA" id="ARBA00022692"/>
    </source>
</evidence>
<evidence type="ECO:0000313" key="9">
    <source>
        <dbReference type="Proteomes" id="UP000612456"/>
    </source>
</evidence>
<feature type="transmembrane region" description="Helical" evidence="6">
    <location>
        <begin position="273"/>
        <end position="298"/>
    </location>
</feature>